<dbReference type="AlphaFoldDB" id="A0AAE8N4A8"/>
<feature type="region of interest" description="Disordered" evidence="1">
    <location>
        <begin position="457"/>
        <end position="476"/>
    </location>
</feature>
<gene>
    <name evidence="2" type="ORF">DNG_08800</name>
</gene>
<name>A0AAE8N4A8_9PEZI</name>
<keyword evidence="3" id="KW-1185">Reference proteome</keyword>
<evidence type="ECO:0000256" key="1">
    <source>
        <dbReference type="SAM" id="MobiDB-lite"/>
    </source>
</evidence>
<evidence type="ECO:0000313" key="2">
    <source>
        <dbReference type="EMBL" id="SPO06111.1"/>
    </source>
</evidence>
<sequence length="623" mass="69238">MGTKKRERKRSSKSKRGCLPRPPNHIWLDEEKYEILAWLDYCILHSLDFDKSVVDHLARVTGTTFSLRQIKGKAEREWNSRGPEVKANAPRPVVADLYKLGSATLVLYREDERQAVSRALKRIRPPTEQRVLRSAYSLPPSSRSSPTLIPEENQAQETPALEIHDAASGLPSQVEISVVYSDAVSQTTAAPVTGQDPQTEALEAELAVKTRELEKLQTKNAEQSDYIFTLQNRLSATEREYEAIRDSQRAAFRDRYDVKMQAGIRHEHALFKGKILEMRSQQQSLRASETDSLKPSVKRLREEFDLIGSLLRDACSCIDLETSKLPDAADSSGRSHISTAGSWALRLAGSSVEELVASNSARGGFDDEVLRALAAVALCELVFEATSFPGFVSRESPMLDQYRKTILTRDGPGILYQTDLLAHKSLISESHFRTVVQDAALQLADQFCAILGHSSSEDTQPVGQAGQLSEDEEVPSKNLPSVIDSEVLAQAFEPALQLKAQLLLSRAKYKLVFHRPGVLFDPDTMVRDGDTPNQVLRRPGGGRAAPPRRSCMEVEILVRLCLFPALYYRLDGGSEGEEETELQVEAGFDRYVLDRGNFVRDEDSHGTRGYALVVKAVVLTTSS</sequence>
<organism evidence="2 3">
    <name type="scientific">Cephalotrichum gorgonifer</name>
    <dbReference type="NCBI Taxonomy" id="2041049"/>
    <lineage>
        <taxon>Eukaryota</taxon>
        <taxon>Fungi</taxon>
        <taxon>Dikarya</taxon>
        <taxon>Ascomycota</taxon>
        <taxon>Pezizomycotina</taxon>
        <taxon>Sordariomycetes</taxon>
        <taxon>Hypocreomycetidae</taxon>
        <taxon>Microascales</taxon>
        <taxon>Microascaceae</taxon>
        <taxon>Cephalotrichum</taxon>
    </lineage>
</organism>
<evidence type="ECO:0000313" key="3">
    <source>
        <dbReference type="Proteomes" id="UP001187682"/>
    </source>
</evidence>
<reference evidence="2" key="1">
    <citation type="submission" date="2018-03" db="EMBL/GenBank/DDBJ databases">
        <authorList>
            <person name="Guldener U."/>
        </authorList>
    </citation>
    <scope>NUCLEOTIDE SEQUENCE</scope>
</reference>
<comment type="caution">
    <text evidence="2">The sequence shown here is derived from an EMBL/GenBank/DDBJ whole genome shotgun (WGS) entry which is preliminary data.</text>
</comment>
<protein>
    <submittedName>
        <fullName evidence="2">Uncharacterized protein</fullName>
    </submittedName>
</protein>
<accession>A0AAE8N4A8</accession>
<proteinExistence type="predicted"/>
<dbReference type="EMBL" id="ONZQ02000014">
    <property type="protein sequence ID" value="SPO06111.1"/>
    <property type="molecule type" value="Genomic_DNA"/>
</dbReference>
<dbReference type="Proteomes" id="UP001187682">
    <property type="component" value="Unassembled WGS sequence"/>
</dbReference>